<reference evidence="3" key="1">
    <citation type="submission" date="2021-02" db="EMBL/GenBank/DDBJ databases">
        <authorList>
            <person name="Nowell W R."/>
        </authorList>
    </citation>
    <scope>NUCLEOTIDE SEQUENCE</scope>
</reference>
<dbReference type="EMBL" id="CAJOBJ010188928">
    <property type="protein sequence ID" value="CAF4946377.1"/>
    <property type="molecule type" value="Genomic_DNA"/>
</dbReference>
<evidence type="ECO:0000313" key="2">
    <source>
        <dbReference type="EMBL" id="CAF4802626.1"/>
    </source>
</evidence>
<feature type="non-terminal residue" evidence="3">
    <location>
        <position position="80"/>
    </location>
</feature>
<comment type="caution">
    <text evidence="3">The sequence shown here is derived from an EMBL/GenBank/DDBJ whole genome shotgun (WGS) entry which is preliminary data.</text>
</comment>
<evidence type="ECO:0000313" key="3">
    <source>
        <dbReference type="EMBL" id="CAF4946377.1"/>
    </source>
</evidence>
<proteinExistence type="predicted"/>
<feature type="non-terminal residue" evidence="3">
    <location>
        <position position="1"/>
    </location>
</feature>
<name>A0A8S3CVU2_9BILA</name>
<gene>
    <name evidence="3" type="ORF">GIL414_LOCUS54088</name>
    <name evidence="1" type="ORF">SMN809_LOCUS42600</name>
    <name evidence="2" type="ORF">SMN809_LOCUS47247</name>
</gene>
<dbReference type="AlphaFoldDB" id="A0A8S3CVU2"/>
<accession>A0A8S3CVU2</accession>
<dbReference type="Proteomes" id="UP000676336">
    <property type="component" value="Unassembled WGS sequence"/>
</dbReference>
<dbReference type="Proteomes" id="UP000681720">
    <property type="component" value="Unassembled WGS sequence"/>
</dbReference>
<organism evidence="3 4">
    <name type="scientific">Rotaria magnacalcarata</name>
    <dbReference type="NCBI Taxonomy" id="392030"/>
    <lineage>
        <taxon>Eukaryota</taxon>
        <taxon>Metazoa</taxon>
        <taxon>Spiralia</taxon>
        <taxon>Gnathifera</taxon>
        <taxon>Rotifera</taxon>
        <taxon>Eurotatoria</taxon>
        <taxon>Bdelloidea</taxon>
        <taxon>Philodinida</taxon>
        <taxon>Philodinidae</taxon>
        <taxon>Rotaria</taxon>
    </lineage>
</organism>
<dbReference type="EMBL" id="CAJOBI010148969">
    <property type="protein sequence ID" value="CAF4802626.1"/>
    <property type="molecule type" value="Genomic_DNA"/>
</dbReference>
<sequence>DRNGDELASANVGALQQGWVIPEYEQVYRLALPDSEQQASLHRARRPKPSCFNCGALDHGVQGCHMKLDSDRIRRSREQY</sequence>
<evidence type="ECO:0000313" key="1">
    <source>
        <dbReference type="EMBL" id="CAF4689376.1"/>
    </source>
</evidence>
<dbReference type="EMBL" id="CAJOBI010123392">
    <property type="protein sequence ID" value="CAF4689376.1"/>
    <property type="molecule type" value="Genomic_DNA"/>
</dbReference>
<protein>
    <submittedName>
        <fullName evidence="3">Uncharacterized protein</fullName>
    </submittedName>
</protein>
<evidence type="ECO:0000313" key="4">
    <source>
        <dbReference type="Proteomes" id="UP000681720"/>
    </source>
</evidence>